<accession>A0ABV8DUL3</accession>
<evidence type="ECO:0000313" key="4">
    <source>
        <dbReference type="Proteomes" id="UP001595696"/>
    </source>
</evidence>
<reference evidence="4" key="1">
    <citation type="journal article" date="2019" name="Int. J. Syst. Evol. Microbiol.">
        <title>The Global Catalogue of Microorganisms (GCM) 10K type strain sequencing project: providing services to taxonomists for standard genome sequencing and annotation.</title>
        <authorList>
            <consortium name="The Broad Institute Genomics Platform"/>
            <consortium name="The Broad Institute Genome Sequencing Center for Infectious Disease"/>
            <person name="Wu L."/>
            <person name="Ma J."/>
        </authorList>
    </citation>
    <scope>NUCLEOTIDE SEQUENCE [LARGE SCALE GENOMIC DNA]</scope>
    <source>
        <strain evidence="4">CGMCC 4.7330</strain>
    </source>
</reference>
<feature type="region of interest" description="Disordered" evidence="1">
    <location>
        <begin position="1"/>
        <end position="21"/>
    </location>
</feature>
<dbReference type="EMBL" id="JBHSAX010000014">
    <property type="protein sequence ID" value="MFC3963650.1"/>
    <property type="molecule type" value="Genomic_DNA"/>
</dbReference>
<keyword evidence="2" id="KW-0812">Transmembrane</keyword>
<dbReference type="RefSeq" id="WP_378613400.1">
    <property type="nucleotide sequence ID" value="NZ_JBHSAX010000014.1"/>
</dbReference>
<comment type="caution">
    <text evidence="3">The sequence shown here is derived from an EMBL/GenBank/DDBJ whole genome shotgun (WGS) entry which is preliminary data.</text>
</comment>
<dbReference type="Proteomes" id="UP001595696">
    <property type="component" value="Unassembled WGS sequence"/>
</dbReference>
<evidence type="ECO:0000256" key="1">
    <source>
        <dbReference type="SAM" id="MobiDB-lite"/>
    </source>
</evidence>
<evidence type="ECO:0000313" key="3">
    <source>
        <dbReference type="EMBL" id="MFC3963650.1"/>
    </source>
</evidence>
<keyword evidence="2" id="KW-0472">Membrane</keyword>
<keyword evidence="2" id="KW-1133">Transmembrane helix</keyword>
<gene>
    <name evidence="3" type="ORF">ACFO0B_16785</name>
</gene>
<feature type="transmembrane region" description="Helical" evidence="2">
    <location>
        <begin position="35"/>
        <end position="59"/>
    </location>
</feature>
<sequence length="132" mass="13650">MTTAYPDPRYGAVPPPPPPPPAKKELNPLDVTLGIVLYSVALVLAACSAYATIFFAFAADSCSYGGRSCDYVGSAMGASWGGAALAVVSGAVMLPIAAWRRRPLWIWGVVPLIFVIGGFLIGYSIVSAGISA</sequence>
<organism evidence="3 4">
    <name type="scientific">Nocardia jiangsuensis</name>
    <dbReference type="NCBI Taxonomy" id="1691563"/>
    <lineage>
        <taxon>Bacteria</taxon>
        <taxon>Bacillati</taxon>
        <taxon>Actinomycetota</taxon>
        <taxon>Actinomycetes</taxon>
        <taxon>Mycobacteriales</taxon>
        <taxon>Nocardiaceae</taxon>
        <taxon>Nocardia</taxon>
    </lineage>
</organism>
<protein>
    <submittedName>
        <fullName evidence="3">Uncharacterized protein</fullName>
    </submittedName>
</protein>
<evidence type="ECO:0000256" key="2">
    <source>
        <dbReference type="SAM" id="Phobius"/>
    </source>
</evidence>
<feature type="transmembrane region" description="Helical" evidence="2">
    <location>
        <begin position="71"/>
        <end position="98"/>
    </location>
</feature>
<feature type="transmembrane region" description="Helical" evidence="2">
    <location>
        <begin position="104"/>
        <end position="126"/>
    </location>
</feature>
<name>A0ABV8DUL3_9NOCA</name>
<keyword evidence="4" id="KW-1185">Reference proteome</keyword>
<proteinExistence type="predicted"/>